<accession>A0A0F9CUI1</accession>
<comment type="caution">
    <text evidence="1">The sequence shown here is derived from an EMBL/GenBank/DDBJ whole genome shotgun (WGS) entry which is preliminary data.</text>
</comment>
<evidence type="ECO:0000313" key="1">
    <source>
        <dbReference type="EMBL" id="KKL52819.1"/>
    </source>
</evidence>
<organism evidence="1">
    <name type="scientific">marine sediment metagenome</name>
    <dbReference type="NCBI Taxonomy" id="412755"/>
    <lineage>
        <taxon>unclassified sequences</taxon>
        <taxon>metagenomes</taxon>
        <taxon>ecological metagenomes</taxon>
    </lineage>
</organism>
<dbReference type="AlphaFoldDB" id="A0A0F9CUI1"/>
<sequence>TVTLTTPQDTHTGASPTFANLSLGTGELTCGSVNRASGTLTLEIGGTAEISITSSAITLGGNLVIPDDGYIGSVSDTDALQINSTGNVAFTQIARGIFPVAGDDMATKEYVDLAIGSSFDLFLSDTDDAVVANTHVMSEMETGDAESTETNITPLGAGDDQLLVGLSWLSEAGSPGTDTLREGVYDCHVHLNKNVGGATTTVYWKLSYVDADGSSNKTLVTTSETTGEITTSEEMYDIHAVVASPVPTGVTKRLLFELYANIGQGQNVTIAATLEGDHDSHISFQVPSSIWQHHGDVLDDLNTLGVVASDGQFIVGTGAGTFAYESPATVLVTLSGQAGAAFDWNSQNLTSVGTIISGDITILDDTPILVFKDSNSLGSASVGFIEWRDSGGGRAGFLGNHSSGNDDLYWKNEQGGNIGIETTGAGELQIFANTVMSDTLTVEGASATVGKASTTTGTLVLHDNNSANTITLTVPDISAGSLTFTLPPTDGDNTNVLQTDGNGILTWVAAGGVSNHAILDGSVHTDSVADDVTRGSLIYGNSTPKWDELIKGAANTFLGSDGTDISYRTATQVKASLGLGTGDSP</sequence>
<proteinExistence type="predicted"/>
<reference evidence="1" key="1">
    <citation type="journal article" date="2015" name="Nature">
        <title>Complex archaea that bridge the gap between prokaryotes and eukaryotes.</title>
        <authorList>
            <person name="Spang A."/>
            <person name="Saw J.H."/>
            <person name="Jorgensen S.L."/>
            <person name="Zaremba-Niedzwiedzka K."/>
            <person name="Martijn J."/>
            <person name="Lind A.E."/>
            <person name="van Eijk R."/>
            <person name="Schleper C."/>
            <person name="Guy L."/>
            <person name="Ettema T.J."/>
        </authorList>
    </citation>
    <scope>NUCLEOTIDE SEQUENCE</scope>
</reference>
<gene>
    <name evidence="1" type="ORF">LCGC14_2281650</name>
</gene>
<protein>
    <submittedName>
        <fullName evidence="1">Uncharacterized protein</fullName>
    </submittedName>
</protein>
<dbReference type="EMBL" id="LAZR01031756">
    <property type="protein sequence ID" value="KKL52819.1"/>
    <property type="molecule type" value="Genomic_DNA"/>
</dbReference>
<feature type="non-terminal residue" evidence="1">
    <location>
        <position position="1"/>
    </location>
</feature>
<name>A0A0F9CUI1_9ZZZZ</name>
<feature type="non-terminal residue" evidence="1">
    <location>
        <position position="585"/>
    </location>
</feature>